<evidence type="ECO:0000313" key="6">
    <source>
        <dbReference type="Proteomes" id="UP000198902"/>
    </source>
</evidence>
<gene>
    <name evidence="5" type="ORF">BN996_00177</name>
</gene>
<feature type="domain" description="Glycosyltransferase 2-like" evidence="4">
    <location>
        <begin position="10"/>
        <end position="163"/>
    </location>
</feature>
<name>A0A0D6JM84_9EURY</name>
<dbReference type="EMBL" id="CSTE01000001">
    <property type="protein sequence ID" value="CQR48730.1"/>
    <property type="molecule type" value="Genomic_DNA"/>
</dbReference>
<evidence type="ECO:0000313" key="5">
    <source>
        <dbReference type="EMBL" id="CQR48730.1"/>
    </source>
</evidence>
<reference evidence="6" key="1">
    <citation type="submission" date="2015-03" db="EMBL/GenBank/DDBJ databases">
        <authorList>
            <person name="Urmite Genomes"/>
        </authorList>
    </citation>
    <scope>NUCLEOTIDE SEQUENCE [LARGE SCALE GENOMIC DNA]</scope>
    <source>
        <strain evidence="6">Arc-Hr</strain>
    </source>
</reference>
<accession>A0A0D6JM84</accession>
<protein>
    <submittedName>
        <fullName evidence="5">N-glycosyltransferase</fullName>
    </submittedName>
</protein>
<dbReference type="AlphaFoldDB" id="A0A0D6JM84"/>
<dbReference type="InterPro" id="IPR001173">
    <property type="entry name" value="Glyco_trans_2-like"/>
</dbReference>
<comment type="similarity">
    <text evidence="1">Belongs to the glycosyltransferase 2 family.</text>
</comment>
<dbReference type="PANTHER" id="PTHR43179">
    <property type="entry name" value="RHAMNOSYLTRANSFERASE WBBL"/>
    <property type="match status" value="1"/>
</dbReference>
<dbReference type="GO" id="GO:0016757">
    <property type="term" value="F:glycosyltransferase activity"/>
    <property type="evidence" value="ECO:0007669"/>
    <property type="project" value="UniProtKB-KW"/>
</dbReference>
<dbReference type="SUPFAM" id="SSF53448">
    <property type="entry name" value="Nucleotide-diphospho-sugar transferases"/>
    <property type="match status" value="1"/>
</dbReference>
<dbReference type="Proteomes" id="UP000198902">
    <property type="component" value="Unassembled WGS sequence"/>
</dbReference>
<evidence type="ECO:0000256" key="2">
    <source>
        <dbReference type="ARBA" id="ARBA00022676"/>
    </source>
</evidence>
<evidence type="ECO:0000256" key="3">
    <source>
        <dbReference type="ARBA" id="ARBA00022679"/>
    </source>
</evidence>
<dbReference type="PANTHER" id="PTHR43179:SF12">
    <property type="entry name" value="GALACTOFURANOSYLTRANSFERASE GLFT2"/>
    <property type="match status" value="1"/>
</dbReference>
<organism evidence="5 6">
    <name type="scientific">Haloferax massiliensis</name>
    <dbReference type="NCBI Taxonomy" id="1476858"/>
    <lineage>
        <taxon>Archaea</taxon>
        <taxon>Methanobacteriati</taxon>
        <taxon>Methanobacteriota</taxon>
        <taxon>Stenosarchaea group</taxon>
        <taxon>Halobacteria</taxon>
        <taxon>Halobacteriales</taxon>
        <taxon>Haloferacaceae</taxon>
        <taxon>Haloferax</taxon>
    </lineage>
</organism>
<evidence type="ECO:0000256" key="1">
    <source>
        <dbReference type="ARBA" id="ARBA00006739"/>
    </source>
</evidence>
<dbReference type="Pfam" id="PF00535">
    <property type="entry name" value="Glycos_transf_2"/>
    <property type="match status" value="1"/>
</dbReference>
<evidence type="ECO:0000259" key="4">
    <source>
        <dbReference type="Pfam" id="PF00535"/>
    </source>
</evidence>
<keyword evidence="3 5" id="KW-0808">Transferase</keyword>
<keyword evidence="6" id="KW-1185">Reference proteome</keyword>
<dbReference type="Gene3D" id="3.90.550.10">
    <property type="entry name" value="Spore Coat Polysaccharide Biosynthesis Protein SpsA, Chain A"/>
    <property type="match status" value="1"/>
</dbReference>
<dbReference type="InterPro" id="IPR029044">
    <property type="entry name" value="Nucleotide-diphossugar_trans"/>
</dbReference>
<proteinExistence type="inferred from homology"/>
<sequence length="298" mass="34624">MSSSHVVSVVLNWNNFEDTRDCVDSLQKISYKNHDIVIVDNGSTDDSLLRLQNTFPEVVFVELDRNRGFSGGMNAGISWAVDHGADFTWILNNDVVIEDFSILEKLLPYFEMESVGCITPQVFEYPDKETEWFTKGELDRGSGHSTHHKCISEKPEQFVENEYLPLCSTLISTDVFDEYGLLPERYFIYREDVAFAYDISEKFRMLTILNCRVYHKSSNSSGGDLNRTLTYYTARNRWLLYYKYNHEMSIFLFVWQYLNWVFVQFLMVMKSQNIDGLIGLTQGTVDGILNKQGRGRYP</sequence>
<keyword evidence="2" id="KW-0328">Glycosyltransferase</keyword>